<proteinExistence type="predicted"/>
<evidence type="ECO:0000313" key="3">
    <source>
        <dbReference type="Proteomes" id="UP000234331"/>
    </source>
</evidence>
<gene>
    <name evidence="2" type="ORF">FRACA_470034</name>
</gene>
<evidence type="ECO:0000259" key="1">
    <source>
        <dbReference type="Pfam" id="PF08388"/>
    </source>
</evidence>
<protein>
    <recommendedName>
        <fullName evidence="1">Group II intron maturase-specific domain-containing protein</fullName>
    </recommendedName>
</protein>
<dbReference type="AlphaFoldDB" id="A0A2I2KXV0"/>
<dbReference type="EMBL" id="FZMO01000412">
    <property type="protein sequence ID" value="SNQ50486.1"/>
    <property type="molecule type" value="Genomic_DNA"/>
</dbReference>
<sequence length="79" mass="9209">MPLRGTSRHYVYTYPSKKALRAIKTKVKAMCMQNVNETLADLARRLNPVLRGWTAYFRAGVSSATFEHLRSYVWSRVMR</sequence>
<evidence type="ECO:0000313" key="2">
    <source>
        <dbReference type="EMBL" id="SNQ50486.1"/>
    </source>
</evidence>
<keyword evidence="3" id="KW-1185">Reference proteome</keyword>
<organism evidence="2 3">
    <name type="scientific">Frankia canadensis</name>
    <dbReference type="NCBI Taxonomy" id="1836972"/>
    <lineage>
        <taxon>Bacteria</taxon>
        <taxon>Bacillati</taxon>
        <taxon>Actinomycetota</taxon>
        <taxon>Actinomycetes</taxon>
        <taxon>Frankiales</taxon>
        <taxon>Frankiaceae</taxon>
        <taxon>Frankia</taxon>
    </lineage>
</organism>
<accession>A0A2I2KXV0</accession>
<dbReference type="InterPro" id="IPR013597">
    <property type="entry name" value="Mat_intron_G2"/>
</dbReference>
<dbReference type="Proteomes" id="UP000234331">
    <property type="component" value="Unassembled WGS sequence"/>
</dbReference>
<feature type="domain" description="Group II intron maturase-specific" evidence="1">
    <location>
        <begin position="21"/>
        <end position="79"/>
    </location>
</feature>
<dbReference type="Pfam" id="PF08388">
    <property type="entry name" value="GIIM"/>
    <property type="match status" value="1"/>
</dbReference>
<reference evidence="2 3" key="1">
    <citation type="submission" date="2017-06" db="EMBL/GenBank/DDBJ databases">
        <authorList>
            <person name="Kim H.J."/>
            <person name="Triplett B.A."/>
        </authorList>
    </citation>
    <scope>NUCLEOTIDE SEQUENCE [LARGE SCALE GENOMIC DNA]</scope>
    <source>
        <strain evidence="2">FRACA_ARgP5</strain>
    </source>
</reference>
<name>A0A2I2KXV0_9ACTN</name>